<gene>
    <name evidence="7" type="ORF">HPBE_LOCUS6453</name>
</gene>
<name>A0A3P8AUT8_HELPZ</name>
<dbReference type="InterPro" id="IPR036855">
    <property type="entry name" value="Znf_CCCH_sf"/>
</dbReference>
<accession>A0A3P8AUT8</accession>
<protein>
    <submittedName>
        <fullName evidence="9">C3H1-type domain-containing protein</fullName>
    </submittedName>
</protein>
<reference evidence="7 8" key="1">
    <citation type="submission" date="2018-11" db="EMBL/GenBank/DDBJ databases">
        <authorList>
            <consortium name="Pathogen Informatics"/>
        </authorList>
    </citation>
    <scope>NUCLEOTIDE SEQUENCE [LARGE SCALE GENOMIC DNA]</scope>
</reference>
<evidence type="ECO:0000256" key="2">
    <source>
        <dbReference type="ARBA" id="ARBA00022771"/>
    </source>
</evidence>
<feature type="compositionally biased region" description="Polar residues" evidence="5">
    <location>
        <begin position="81"/>
        <end position="90"/>
    </location>
</feature>
<evidence type="ECO:0000256" key="3">
    <source>
        <dbReference type="ARBA" id="ARBA00022833"/>
    </source>
</evidence>
<dbReference type="OrthoDB" id="336321at2759"/>
<dbReference type="PROSITE" id="PS50103">
    <property type="entry name" value="ZF_C3H1"/>
    <property type="match status" value="1"/>
</dbReference>
<keyword evidence="3 4" id="KW-0862">Zinc</keyword>
<keyword evidence="1 4" id="KW-0479">Metal-binding</keyword>
<dbReference type="AlphaFoldDB" id="A0A3P8AUT8"/>
<dbReference type="GO" id="GO:0008270">
    <property type="term" value="F:zinc ion binding"/>
    <property type="evidence" value="ECO:0007669"/>
    <property type="project" value="UniProtKB-KW"/>
</dbReference>
<evidence type="ECO:0000256" key="4">
    <source>
        <dbReference type="PROSITE-ProRule" id="PRU00723"/>
    </source>
</evidence>
<evidence type="ECO:0000313" key="8">
    <source>
        <dbReference type="Proteomes" id="UP000050761"/>
    </source>
</evidence>
<keyword evidence="8" id="KW-1185">Reference proteome</keyword>
<dbReference type="InterPro" id="IPR000571">
    <property type="entry name" value="Znf_CCCH"/>
</dbReference>
<dbReference type="SMART" id="SM00356">
    <property type="entry name" value="ZnF_C3H1"/>
    <property type="match status" value="1"/>
</dbReference>
<evidence type="ECO:0000259" key="6">
    <source>
        <dbReference type="PROSITE" id="PS50103"/>
    </source>
</evidence>
<proteinExistence type="predicted"/>
<organism evidence="7">
    <name type="scientific">Heligmosomoides polygyrus</name>
    <name type="common">Parasitic roundworm</name>
    <dbReference type="NCBI Taxonomy" id="6339"/>
    <lineage>
        <taxon>Eukaryota</taxon>
        <taxon>Metazoa</taxon>
        <taxon>Ecdysozoa</taxon>
        <taxon>Nematoda</taxon>
        <taxon>Chromadorea</taxon>
        <taxon>Rhabditida</taxon>
        <taxon>Rhabditina</taxon>
        <taxon>Rhabditomorpha</taxon>
        <taxon>Strongyloidea</taxon>
        <taxon>Heligmosomidae</taxon>
        <taxon>Heligmosomoides</taxon>
    </lineage>
</organism>
<dbReference type="Gene3D" id="4.10.1000.10">
    <property type="entry name" value="Zinc finger, CCCH-type"/>
    <property type="match status" value="1"/>
</dbReference>
<evidence type="ECO:0000256" key="5">
    <source>
        <dbReference type="SAM" id="MobiDB-lite"/>
    </source>
</evidence>
<evidence type="ECO:0000313" key="7">
    <source>
        <dbReference type="EMBL" id="VDO68318.1"/>
    </source>
</evidence>
<feature type="zinc finger region" description="C3H1-type" evidence="4">
    <location>
        <begin position="138"/>
        <end position="165"/>
    </location>
</feature>
<dbReference type="WBParaSite" id="HPBE_0000645201-mRNA-1">
    <property type="protein sequence ID" value="HPBE_0000645201-mRNA-1"/>
    <property type="gene ID" value="HPBE_0000645201"/>
</dbReference>
<feature type="compositionally biased region" description="Polar residues" evidence="5">
    <location>
        <begin position="1"/>
        <end position="10"/>
    </location>
</feature>
<evidence type="ECO:0000256" key="1">
    <source>
        <dbReference type="ARBA" id="ARBA00022723"/>
    </source>
</evidence>
<evidence type="ECO:0000313" key="9">
    <source>
        <dbReference type="WBParaSite" id="HPBE_0000645201-mRNA-1"/>
    </source>
</evidence>
<sequence>MALNLVSSYASDVDSEHSGADEATDLAEAAPSDGPEINDVAEVASSDEPEKPEKKISSCLFGGGDGSSSEDDSGPPKDGVSNDTKPSSGTAPRLPSAGSVLKATHVGSSIFSSEREREDAAHAITLSQHVPLTEKQETEKKPLCRAFARGDCRRGGKCRYAHPKVPVVPPGVATVGVAPRMYDANDIDEIFAKKPKIA</sequence>
<reference evidence="9" key="2">
    <citation type="submission" date="2019-09" db="UniProtKB">
        <authorList>
            <consortium name="WormBaseParasite"/>
        </authorList>
    </citation>
    <scope>IDENTIFICATION</scope>
</reference>
<dbReference type="SUPFAM" id="SSF90229">
    <property type="entry name" value="CCCH zinc finger"/>
    <property type="match status" value="1"/>
</dbReference>
<dbReference type="EMBL" id="UZAH01025666">
    <property type="protein sequence ID" value="VDO68318.1"/>
    <property type="molecule type" value="Genomic_DNA"/>
</dbReference>
<keyword evidence="2 4" id="KW-0863">Zinc-finger</keyword>
<dbReference type="Pfam" id="PF00642">
    <property type="entry name" value="zf-CCCH"/>
    <property type="match status" value="1"/>
</dbReference>
<feature type="domain" description="C3H1-type" evidence="6">
    <location>
        <begin position="138"/>
        <end position="165"/>
    </location>
</feature>
<feature type="region of interest" description="Disordered" evidence="5">
    <location>
        <begin position="1"/>
        <end position="101"/>
    </location>
</feature>
<dbReference type="Proteomes" id="UP000050761">
    <property type="component" value="Unassembled WGS sequence"/>
</dbReference>